<comment type="caution">
    <text evidence="6">The sequence shown here is derived from an EMBL/GenBank/DDBJ whole genome shotgun (WGS) entry which is preliminary data.</text>
</comment>
<dbReference type="InterPro" id="IPR000058">
    <property type="entry name" value="Znf_AN1"/>
</dbReference>
<keyword evidence="1" id="KW-0479">Metal-binding</keyword>
<accession>A0A8S4DUM0</accession>
<keyword evidence="2" id="KW-0863">Zinc-finger</keyword>
<reference evidence="6" key="1">
    <citation type="submission" date="2020-11" db="EMBL/GenBank/DDBJ databases">
        <authorList>
            <person name="Whiteford S."/>
        </authorList>
    </citation>
    <scope>NUCLEOTIDE SEQUENCE</scope>
</reference>
<feature type="domain" description="AN1-type" evidence="4">
    <location>
        <begin position="10"/>
        <end position="36"/>
    </location>
</feature>
<gene>
    <name evidence="6" type="ORF">PLXY2_LOCUS2921</name>
</gene>
<evidence type="ECO:0000259" key="4">
    <source>
        <dbReference type="Pfam" id="PF01428"/>
    </source>
</evidence>
<dbReference type="Proteomes" id="UP000653454">
    <property type="component" value="Unassembled WGS sequence"/>
</dbReference>
<evidence type="ECO:0000256" key="1">
    <source>
        <dbReference type="ARBA" id="ARBA00022723"/>
    </source>
</evidence>
<evidence type="ECO:0000313" key="7">
    <source>
        <dbReference type="Proteomes" id="UP000653454"/>
    </source>
</evidence>
<evidence type="ECO:0000256" key="3">
    <source>
        <dbReference type="ARBA" id="ARBA00022833"/>
    </source>
</evidence>
<keyword evidence="3" id="KW-0862">Zinc</keyword>
<name>A0A8S4DUM0_PLUXY</name>
<dbReference type="PANTHER" id="PTHR14677">
    <property type="entry name" value="ARSENITE INDUCUBLE RNA ASSOCIATED PROTEIN AIP-1-RELATED"/>
    <property type="match status" value="1"/>
</dbReference>
<dbReference type="EMBL" id="CAJHNJ030000007">
    <property type="protein sequence ID" value="CAG9103178.1"/>
    <property type="molecule type" value="Genomic_DNA"/>
</dbReference>
<dbReference type="InterPro" id="IPR057358">
    <property type="entry name" value="UBL_ZFAND1-like"/>
</dbReference>
<dbReference type="Pfam" id="PF25327">
    <property type="entry name" value="UBL_ZFAND1"/>
    <property type="match status" value="1"/>
</dbReference>
<dbReference type="InterPro" id="IPR035896">
    <property type="entry name" value="AN1-like_Znf"/>
</dbReference>
<proteinExistence type="predicted"/>
<sequence>MEFPTLGEHCQEEGCNQTDFLPLQCKCGKVFCRVHFNDHCASETCDQAPKPKEIKFKSDDQIFKCHDKTCRKGNLHEMLCPKCKLHFCIEHRFHESCPEIDDETMAAKIEQLEAPRRQFQEANKHLQEKITENIRKALQSSAKVKTASKIHLMRIKQKAVGPKTVPPGDRVYFSITKPKNKEAKPISIIQDVEKIQYIESITLEPDLKDCIPVFISSKWSLGRAMDSICESCNIKNENNKMDGPKLRLFRKLDGYCVGPVRMDAEISDLMKLDVLVEGDKLVIEYVDSNMFSDMTETSQVFLKPTDS</sequence>
<keyword evidence="7" id="KW-1185">Reference proteome</keyword>
<dbReference type="Pfam" id="PF01428">
    <property type="entry name" value="zf-AN1"/>
    <property type="match status" value="1"/>
</dbReference>
<feature type="domain" description="ZFAND1-like ubiquitin-like" evidence="5">
    <location>
        <begin position="214"/>
        <end position="287"/>
    </location>
</feature>
<organism evidence="6 7">
    <name type="scientific">Plutella xylostella</name>
    <name type="common">Diamondback moth</name>
    <name type="synonym">Plutella maculipennis</name>
    <dbReference type="NCBI Taxonomy" id="51655"/>
    <lineage>
        <taxon>Eukaryota</taxon>
        <taxon>Metazoa</taxon>
        <taxon>Ecdysozoa</taxon>
        <taxon>Arthropoda</taxon>
        <taxon>Hexapoda</taxon>
        <taxon>Insecta</taxon>
        <taxon>Pterygota</taxon>
        <taxon>Neoptera</taxon>
        <taxon>Endopterygota</taxon>
        <taxon>Lepidoptera</taxon>
        <taxon>Glossata</taxon>
        <taxon>Ditrysia</taxon>
        <taxon>Yponomeutoidea</taxon>
        <taxon>Plutellidae</taxon>
        <taxon>Plutella</taxon>
    </lineage>
</organism>
<evidence type="ECO:0000313" key="6">
    <source>
        <dbReference type="EMBL" id="CAG9103178.1"/>
    </source>
</evidence>
<evidence type="ECO:0000259" key="5">
    <source>
        <dbReference type="Pfam" id="PF25327"/>
    </source>
</evidence>
<dbReference type="PANTHER" id="PTHR14677:SF20">
    <property type="entry name" value="ZINC FINGER AN1-TYPE CONTAINING 2A-RELATED"/>
    <property type="match status" value="1"/>
</dbReference>
<dbReference type="AlphaFoldDB" id="A0A8S4DUM0"/>
<dbReference type="GO" id="GO:0008270">
    <property type="term" value="F:zinc ion binding"/>
    <property type="evidence" value="ECO:0007669"/>
    <property type="project" value="UniProtKB-KW"/>
</dbReference>
<evidence type="ECO:0000256" key="2">
    <source>
        <dbReference type="ARBA" id="ARBA00022771"/>
    </source>
</evidence>
<dbReference type="SUPFAM" id="SSF118310">
    <property type="entry name" value="AN1-like Zinc finger"/>
    <property type="match status" value="1"/>
</dbReference>
<protein>
    <submittedName>
        <fullName evidence="6">(diamondback moth) hypothetical protein</fullName>
    </submittedName>
</protein>
<dbReference type="Gene3D" id="4.10.1110.10">
    <property type="entry name" value="AN1-like Zinc finger"/>
    <property type="match status" value="2"/>
</dbReference>
<dbReference type="GO" id="GO:0005737">
    <property type="term" value="C:cytoplasm"/>
    <property type="evidence" value="ECO:0007669"/>
    <property type="project" value="TreeGrafter"/>
</dbReference>